<evidence type="ECO:0000313" key="3">
    <source>
        <dbReference type="Proteomes" id="UP001152795"/>
    </source>
</evidence>
<dbReference type="Proteomes" id="UP001152795">
    <property type="component" value="Unassembled WGS sequence"/>
</dbReference>
<dbReference type="EMBL" id="CACRXK020000187">
    <property type="protein sequence ID" value="CAB3979327.1"/>
    <property type="molecule type" value="Genomic_DNA"/>
</dbReference>
<reference evidence="2" key="1">
    <citation type="submission" date="2020-04" db="EMBL/GenBank/DDBJ databases">
        <authorList>
            <person name="Alioto T."/>
            <person name="Alioto T."/>
            <person name="Gomez Garrido J."/>
        </authorList>
    </citation>
    <scope>NUCLEOTIDE SEQUENCE</scope>
    <source>
        <strain evidence="2">A484AB</strain>
    </source>
</reference>
<feature type="region of interest" description="Disordered" evidence="1">
    <location>
        <begin position="69"/>
        <end position="96"/>
    </location>
</feature>
<gene>
    <name evidence="2" type="ORF">PACLA_8A058252</name>
</gene>
<protein>
    <submittedName>
        <fullName evidence="2">Uncharacterized protein</fullName>
    </submittedName>
</protein>
<evidence type="ECO:0000313" key="2">
    <source>
        <dbReference type="EMBL" id="CAB3979327.1"/>
    </source>
</evidence>
<name>A0A6S7FP21_PARCT</name>
<accession>A0A6S7FP21</accession>
<organism evidence="2 3">
    <name type="scientific">Paramuricea clavata</name>
    <name type="common">Red gorgonian</name>
    <name type="synonym">Violescent sea-whip</name>
    <dbReference type="NCBI Taxonomy" id="317549"/>
    <lineage>
        <taxon>Eukaryota</taxon>
        <taxon>Metazoa</taxon>
        <taxon>Cnidaria</taxon>
        <taxon>Anthozoa</taxon>
        <taxon>Octocorallia</taxon>
        <taxon>Malacalcyonacea</taxon>
        <taxon>Plexauridae</taxon>
        <taxon>Paramuricea</taxon>
    </lineage>
</organism>
<evidence type="ECO:0000256" key="1">
    <source>
        <dbReference type="SAM" id="MobiDB-lite"/>
    </source>
</evidence>
<dbReference type="AlphaFoldDB" id="A0A6S7FP21"/>
<feature type="compositionally biased region" description="Basic and acidic residues" evidence="1">
    <location>
        <begin position="69"/>
        <end position="87"/>
    </location>
</feature>
<sequence length="365" mass="41053">MGRTKFWLSRYNTSTIDTHVKRVHSGIVDVFRDDDPQATDAAREYRRLESTGALHTALLSKTLPLQKKTQVEKIGKHDNESHNDEKSTATSSGSNTKLQSSIENCVKSAQIGSPLNITKTDLGSLAKLVTENVCKNLTQEKTMSRDYRECAPGSKAENINQLLFLEKDIELVKEGESCLIRCKICKEFLDSSSTSCNILAGKIRGSLSKGLDLKKTLPLHEEGHNESWFRLKNRAISHLYSRENKTHVDALTWWHQTRSVRKQEKRVVENLELKRFLLAPLPNTGMPPHVYITADKSTNHWLQNQITVIVAVVEGKRKPIPLSPKPVYTNAEGTGGNATELAEKIYEDIEEHTGISKDSEQLLQI</sequence>
<proteinExistence type="predicted"/>
<comment type="caution">
    <text evidence="2">The sequence shown here is derived from an EMBL/GenBank/DDBJ whole genome shotgun (WGS) entry which is preliminary data.</text>
</comment>
<keyword evidence="3" id="KW-1185">Reference proteome</keyword>